<protein>
    <submittedName>
        <fullName evidence="1">Uncharacterized protein</fullName>
    </submittedName>
</protein>
<proteinExistence type="predicted"/>
<evidence type="ECO:0000313" key="1">
    <source>
        <dbReference type="EMBL" id="KAH7638869.1"/>
    </source>
</evidence>
<organism evidence="1">
    <name type="scientific">Dermatophagoides farinae</name>
    <name type="common">American house dust mite</name>
    <dbReference type="NCBI Taxonomy" id="6954"/>
    <lineage>
        <taxon>Eukaryota</taxon>
        <taxon>Metazoa</taxon>
        <taxon>Ecdysozoa</taxon>
        <taxon>Arthropoda</taxon>
        <taxon>Chelicerata</taxon>
        <taxon>Arachnida</taxon>
        <taxon>Acari</taxon>
        <taxon>Acariformes</taxon>
        <taxon>Sarcoptiformes</taxon>
        <taxon>Astigmata</taxon>
        <taxon>Psoroptidia</taxon>
        <taxon>Analgoidea</taxon>
        <taxon>Pyroglyphidae</taxon>
        <taxon>Dermatophagoidinae</taxon>
        <taxon>Dermatophagoides</taxon>
    </lineage>
</organism>
<reference evidence="1" key="1">
    <citation type="submission" date="2020-06" db="EMBL/GenBank/DDBJ databases">
        <authorList>
            <person name="Ji K."/>
            <person name="Li J."/>
        </authorList>
    </citation>
    <scope>NUCLEOTIDE SEQUENCE</scope>
    <source>
        <strain evidence="1">JKM2019</strain>
        <tissue evidence="1">Whole body</tissue>
    </source>
</reference>
<dbReference type="AlphaFoldDB" id="A0A9D4NV75"/>
<accession>A0A9D4NV75</accession>
<gene>
    <name evidence="1" type="ORF">HUG17_2902</name>
</gene>
<comment type="caution">
    <text evidence="1">The sequence shown here is derived from an EMBL/GenBank/DDBJ whole genome shotgun (WGS) entry which is preliminary data.</text>
</comment>
<reference evidence="1" key="2">
    <citation type="journal article" date="2021" name="World Allergy Organ. J.">
        <title>Chromosome-level assembly of Dermatophagoides farinae genome and transcriptome reveals two novel allergens Der f 37 and Der f 39.</title>
        <authorList>
            <person name="Chen J."/>
            <person name="Cai Z."/>
            <person name="Fan D."/>
            <person name="Hu J."/>
            <person name="Hou Y."/>
            <person name="He Y."/>
            <person name="Zhang Z."/>
            <person name="Zhao Z."/>
            <person name="Gao P."/>
            <person name="Hu W."/>
            <person name="Sun J."/>
            <person name="Li J."/>
            <person name="Ji K."/>
        </authorList>
    </citation>
    <scope>NUCLEOTIDE SEQUENCE</scope>
    <source>
        <strain evidence="1">JKM2019</strain>
    </source>
</reference>
<dbReference type="Proteomes" id="UP000828236">
    <property type="component" value="Unassembled WGS sequence"/>
</dbReference>
<dbReference type="EMBL" id="SDOV01000007">
    <property type="protein sequence ID" value="KAH7638869.1"/>
    <property type="molecule type" value="Genomic_DNA"/>
</dbReference>
<sequence>MIIVIISTSKNDDSTTIATTAIEWLFFGDDKNCTTTTTTNLNHQQQQQQQHSGTKSKQKDGRWALMFDEFVESIKCLGNLIEDSRQNQAESCCRYDAFKQVLVERAIIRCPRLESEPEKILHLFTPLNRYMNHKCKDVDTDTFACQMMSLVMTN</sequence>
<name>A0A9D4NV75_DERFA</name>